<dbReference type="AlphaFoldDB" id="A0AAV7RFC9"/>
<evidence type="ECO:0000256" key="1">
    <source>
        <dbReference type="SAM" id="MobiDB-lite"/>
    </source>
</evidence>
<accession>A0AAV7RFC9</accession>
<name>A0AAV7RFC9_PLEWA</name>
<protein>
    <submittedName>
        <fullName evidence="2">Uncharacterized protein</fullName>
    </submittedName>
</protein>
<keyword evidence="3" id="KW-1185">Reference proteome</keyword>
<dbReference type="Proteomes" id="UP001066276">
    <property type="component" value="Chromosome 5"/>
</dbReference>
<gene>
    <name evidence="2" type="ORF">NDU88_004294</name>
</gene>
<comment type="caution">
    <text evidence="2">The sequence shown here is derived from an EMBL/GenBank/DDBJ whole genome shotgun (WGS) entry which is preliminary data.</text>
</comment>
<dbReference type="EMBL" id="JANPWB010000009">
    <property type="protein sequence ID" value="KAJ1151514.1"/>
    <property type="molecule type" value="Genomic_DNA"/>
</dbReference>
<organism evidence="2 3">
    <name type="scientific">Pleurodeles waltl</name>
    <name type="common">Iberian ribbed newt</name>
    <dbReference type="NCBI Taxonomy" id="8319"/>
    <lineage>
        <taxon>Eukaryota</taxon>
        <taxon>Metazoa</taxon>
        <taxon>Chordata</taxon>
        <taxon>Craniata</taxon>
        <taxon>Vertebrata</taxon>
        <taxon>Euteleostomi</taxon>
        <taxon>Amphibia</taxon>
        <taxon>Batrachia</taxon>
        <taxon>Caudata</taxon>
        <taxon>Salamandroidea</taxon>
        <taxon>Salamandridae</taxon>
        <taxon>Pleurodelinae</taxon>
        <taxon>Pleurodeles</taxon>
    </lineage>
</organism>
<sequence length="85" mass="9807">MTTEYPRGTRRSLLPPDTPVWDNVRPMNDCQRDLNTEVQRGGKREAEPAMEDAEKEFGEYTQLKLDMLKEQTRGGATEKTTDPDY</sequence>
<reference evidence="2" key="1">
    <citation type="journal article" date="2022" name="bioRxiv">
        <title>Sequencing and chromosome-scale assembly of the giantPleurodeles waltlgenome.</title>
        <authorList>
            <person name="Brown T."/>
            <person name="Elewa A."/>
            <person name="Iarovenko S."/>
            <person name="Subramanian E."/>
            <person name="Araus A.J."/>
            <person name="Petzold A."/>
            <person name="Susuki M."/>
            <person name="Suzuki K.-i.T."/>
            <person name="Hayashi T."/>
            <person name="Toyoda A."/>
            <person name="Oliveira C."/>
            <person name="Osipova E."/>
            <person name="Leigh N.D."/>
            <person name="Simon A."/>
            <person name="Yun M.H."/>
        </authorList>
    </citation>
    <scope>NUCLEOTIDE SEQUENCE</scope>
    <source>
        <strain evidence="2">20211129_DDA</strain>
        <tissue evidence="2">Liver</tissue>
    </source>
</reference>
<evidence type="ECO:0000313" key="2">
    <source>
        <dbReference type="EMBL" id="KAJ1151514.1"/>
    </source>
</evidence>
<proteinExistence type="predicted"/>
<feature type="region of interest" description="Disordered" evidence="1">
    <location>
        <begin position="1"/>
        <end position="28"/>
    </location>
</feature>
<evidence type="ECO:0000313" key="3">
    <source>
        <dbReference type="Proteomes" id="UP001066276"/>
    </source>
</evidence>